<feature type="domain" description="HTH gntR-type" evidence="4">
    <location>
        <begin position="23"/>
        <end position="90"/>
    </location>
</feature>
<dbReference type="Gene3D" id="1.20.120.530">
    <property type="entry name" value="GntR ligand-binding domain-like"/>
    <property type="match status" value="1"/>
</dbReference>
<dbReference type="Pfam" id="PF07729">
    <property type="entry name" value="FCD"/>
    <property type="match status" value="1"/>
</dbReference>
<dbReference type="eggNOG" id="COG1802">
    <property type="taxonomic scope" value="Bacteria"/>
</dbReference>
<protein>
    <submittedName>
        <fullName evidence="5">Putative GntR family transcriptional regulator</fullName>
    </submittedName>
</protein>
<dbReference type="Proteomes" id="UP000009235">
    <property type="component" value="Chromosome"/>
</dbReference>
<dbReference type="EMBL" id="CP002786">
    <property type="protein sequence ID" value="AEF40997.1"/>
    <property type="molecule type" value="Genomic_DNA"/>
</dbReference>
<evidence type="ECO:0000256" key="2">
    <source>
        <dbReference type="ARBA" id="ARBA00023125"/>
    </source>
</evidence>
<proteinExistence type="predicted"/>
<dbReference type="GO" id="GO:0003700">
    <property type="term" value="F:DNA-binding transcription factor activity"/>
    <property type="evidence" value="ECO:0007669"/>
    <property type="project" value="InterPro"/>
</dbReference>
<keyword evidence="6" id="KW-1185">Reference proteome</keyword>
<dbReference type="SUPFAM" id="SSF46785">
    <property type="entry name" value="Winged helix' DNA-binding domain"/>
    <property type="match status" value="1"/>
</dbReference>
<dbReference type="SMART" id="SM00345">
    <property type="entry name" value="HTH_GNTR"/>
    <property type="match status" value="1"/>
</dbReference>
<keyword evidence="1" id="KW-0805">Transcription regulation</keyword>
<dbReference type="CDD" id="cd07377">
    <property type="entry name" value="WHTH_GntR"/>
    <property type="match status" value="1"/>
</dbReference>
<evidence type="ECO:0000313" key="6">
    <source>
        <dbReference type="Proteomes" id="UP000009235"/>
    </source>
</evidence>
<dbReference type="PROSITE" id="PS50949">
    <property type="entry name" value="HTH_GNTR"/>
    <property type="match status" value="1"/>
</dbReference>
<dbReference type="STRING" id="443218.AS9A_2550"/>
<dbReference type="KEGG" id="asd:AS9A_2550"/>
<dbReference type="InterPro" id="IPR008920">
    <property type="entry name" value="TF_FadR/GntR_C"/>
</dbReference>
<dbReference type="SUPFAM" id="SSF48008">
    <property type="entry name" value="GntR ligand-binding domain-like"/>
    <property type="match status" value="1"/>
</dbReference>
<dbReference type="InterPro" id="IPR011711">
    <property type="entry name" value="GntR_C"/>
</dbReference>
<name>F6EGE4_HOYSD</name>
<dbReference type="InterPro" id="IPR000524">
    <property type="entry name" value="Tscrpt_reg_HTH_GntR"/>
</dbReference>
<dbReference type="Pfam" id="PF00392">
    <property type="entry name" value="GntR"/>
    <property type="match status" value="1"/>
</dbReference>
<accession>F6EGE4</accession>
<evidence type="ECO:0000259" key="4">
    <source>
        <dbReference type="PROSITE" id="PS50949"/>
    </source>
</evidence>
<dbReference type="GO" id="GO:0003677">
    <property type="term" value="F:DNA binding"/>
    <property type="evidence" value="ECO:0007669"/>
    <property type="project" value="UniProtKB-KW"/>
</dbReference>
<keyword evidence="3" id="KW-0804">Transcription</keyword>
<dbReference type="InterPro" id="IPR036388">
    <property type="entry name" value="WH-like_DNA-bd_sf"/>
</dbReference>
<dbReference type="Gene3D" id="1.10.10.10">
    <property type="entry name" value="Winged helix-like DNA-binding domain superfamily/Winged helix DNA-binding domain"/>
    <property type="match status" value="1"/>
</dbReference>
<reference evidence="5 6" key="1">
    <citation type="journal article" date="2011" name="J. Bacteriol.">
        <title>Complete genome sequence of Amycolicicoccus subflavus DQS3-9A1T, an actinomycete isolated from crude oil-polluted soil.</title>
        <authorList>
            <person name="Cai M."/>
            <person name="Chen W.M."/>
            <person name="Nie Y."/>
            <person name="Chi C.Q."/>
            <person name="Wang Y.N."/>
            <person name="Tang Y.Q."/>
            <person name="Li G.Y."/>
            <person name="Wu X.L."/>
        </authorList>
    </citation>
    <scope>NUCLEOTIDE SEQUENCE [LARGE SCALE GENOMIC DNA]</scope>
    <source>
        <strain evidence="6">DSM 45089 / DQS3-9A1</strain>
    </source>
</reference>
<keyword evidence="2" id="KW-0238">DNA-binding</keyword>
<dbReference type="AlphaFoldDB" id="F6EGE4"/>
<dbReference type="InterPro" id="IPR036390">
    <property type="entry name" value="WH_DNA-bd_sf"/>
</dbReference>
<evidence type="ECO:0000313" key="5">
    <source>
        <dbReference type="EMBL" id="AEF40997.1"/>
    </source>
</evidence>
<organism evidence="5 6">
    <name type="scientific">Hoyosella subflava (strain DSM 45089 / JCM 17490 / NBRC 109087 / DQS3-9A1)</name>
    <name type="common">Amycolicicoccus subflavus</name>
    <dbReference type="NCBI Taxonomy" id="443218"/>
    <lineage>
        <taxon>Bacteria</taxon>
        <taxon>Bacillati</taxon>
        <taxon>Actinomycetota</taxon>
        <taxon>Actinomycetes</taxon>
        <taxon>Mycobacteriales</taxon>
        <taxon>Hoyosellaceae</taxon>
        <taxon>Hoyosella</taxon>
    </lineage>
</organism>
<dbReference type="SMART" id="SM00895">
    <property type="entry name" value="FCD"/>
    <property type="match status" value="1"/>
</dbReference>
<dbReference type="PANTHER" id="PTHR43537">
    <property type="entry name" value="TRANSCRIPTIONAL REGULATOR, GNTR FAMILY"/>
    <property type="match status" value="1"/>
</dbReference>
<sequence length="240" mass="25999">MFAAMPRRLPSPLIPRLLGHHDAGERVAIIDELRSVILSGDVPAGTVIPLREVADAFGVSQIPVREALKTLMGEGIIAHRRNVGYRVTQLTRAELREIYLIRGGLESAALTAAVAAASERDFERARSVHRQCASASAARNGREYNRHSREFHEALTVPCGMQRLMHMLQSAWNLTEPVQPMAHIGNADRAALNEDHGRMLAAFTARDSAGLLAAANEHNERLALVVAGLGRAAGLTDDAV</sequence>
<dbReference type="PANTHER" id="PTHR43537:SF50">
    <property type="entry name" value="TRANSCRIPTIONAL REGULATORY PROTEIN"/>
    <property type="match status" value="1"/>
</dbReference>
<gene>
    <name evidence="5" type="ordered locus">AS9A_2550</name>
</gene>
<evidence type="ECO:0000256" key="1">
    <source>
        <dbReference type="ARBA" id="ARBA00023015"/>
    </source>
</evidence>
<dbReference type="HOGENOM" id="CLU_017584_5_0_11"/>
<evidence type="ECO:0000256" key="3">
    <source>
        <dbReference type="ARBA" id="ARBA00023163"/>
    </source>
</evidence>